<evidence type="ECO:0008006" key="4">
    <source>
        <dbReference type="Google" id="ProtNLM"/>
    </source>
</evidence>
<feature type="region of interest" description="Disordered" evidence="1">
    <location>
        <begin position="173"/>
        <end position="196"/>
    </location>
</feature>
<name>A0A4Q9PNH4_9APHY</name>
<feature type="compositionally biased region" description="Low complexity" evidence="1">
    <location>
        <begin position="140"/>
        <end position="152"/>
    </location>
</feature>
<sequence length="601" mass="66363">MAAQHDSPSGYSAVMRRTHAPLGAVQYKRSGSPCAFTTHRRSTHSPLSTWTMKHIFRRRSKQPTVHWQQRDSSIPSARAAIRERTVMLLPSPSASGPAPAVATAGGAMHSPPRVSAPLPPSAREPASELSYVGERATQSAGRAHPAAAAYPHAEQHPDSATWPARAHMVFTSSRECSPPPFLPSESSGGPSDLPTDVGAPESLPFVVYRRHEEFWFEDGNVILVARGGVGFRVYKGVLCEAGTAWGPMFSRHDGPMHEGVPVIFLTDDPGNLTLVMRRLMPPQRMGAAPPSFLDITTLSACVRLGFKYGMDTLITHCRDFLLDLFPCDFDEWLDLEGRTFLRTLEERAEFLVPLVNLAHLLQYWYFVPAALLLACTVPEAQLVSGFDLPDGTTERLCAEDYARVAHLHSELRARLPVMLWELLDEFHPPSTCVKGPGECSASVKSPVVAHEIREWVLYCARNSAHPLPMWGWLSDVVYRQGVCRVCHAWLENEWKVKLKEVWLELPDILGLRAELPHWPEHADPEALTYSDADVSEDADRPISEGGQEGAGDSSRNPRDLDDRSFAGDHMAYGAQDAPADQSGIDSESGGEWLHLERSTLT</sequence>
<dbReference type="Proteomes" id="UP000292082">
    <property type="component" value="Unassembled WGS sequence"/>
</dbReference>
<reference evidence="2 3" key="1">
    <citation type="submission" date="2019-01" db="EMBL/GenBank/DDBJ databases">
        <title>Draft genome sequences of three monokaryotic isolates of the white-rot basidiomycete fungus Dichomitus squalens.</title>
        <authorList>
            <consortium name="DOE Joint Genome Institute"/>
            <person name="Lopez S.C."/>
            <person name="Andreopoulos B."/>
            <person name="Pangilinan J."/>
            <person name="Lipzen A."/>
            <person name="Riley R."/>
            <person name="Ahrendt S."/>
            <person name="Ng V."/>
            <person name="Barry K."/>
            <person name="Daum C."/>
            <person name="Grigoriev I.V."/>
            <person name="Hilden K.S."/>
            <person name="Makela M.R."/>
            <person name="de Vries R.P."/>
        </authorList>
    </citation>
    <scope>NUCLEOTIDE SEQUENCE [LARGE SCALE GENOMIC DNA]</scope>
    <source>
        <strain evidence="2 3">CBS 464.89</strain>
    </source>
</reference>
<accession>A0A4Q9PNH4</accession>
<feature type="compositionally biased region" description="Low complexity" evidence="1">
    <location>
        <begin position="91"/>
        <end position="107"/>
    </location>
</feature>
<feature type="compositionally biased region" description="Basic and acidic residues" evidence="1">
    <location>
        <begin position="555"/>
        <end position="566"/>
    </location>
</feature>
<dbReference type="AlphaFoldDB" id="A0A4Q9PNH4"/>
<dbReference type="EMBL" id="ML145164">
    <property type="protein sequence ID" value="TBU55724.1"/>
    <property type="molecule type" value="Genomic_DNA"/>
</dbReference>
<gene>
    <name evidence="2" type="ORF">BD310DRAFT_674057</name>
</gene>
<organism evidence="2 3">
    <name type="scientific">Dichomitus squalens</name>
    <dbReference type="NCBI Taxonomy" id="114155"/>
    <lineage>
        <taxon>Eukaryota</taxon>
        <taxon>Fungi</taxon>
        <taxon>Dikarya</taxon>
        <taxon>Basidiomycota</taxon>
        <taxon>Agaricomycotina</taxon>
        <taxon>Agaricomycetes</taxon>
        <taxon>Polyporales</taxon>
        <taxon>Polyporaceae</taxon>
        <taxon>Dichomitus</taxon>
    </lineage>
</organism>
<feature type="region of interest" description="Disordered" evidence="1">
    <location>
        <begin position="91"/>
        <end position="158"/>
    </location>
</feature>
<keyword evidence="3" id="KW-1185">Reference proteome</keyword>
<proteinExistence type="predicted"/>
<evidence type="ECO:0000313" key="3">
    <source>
        <dbReference type="Proteomes" id="UP000292082"/>
    </source>
</evidence>
<protein>
    <recommendedName>
        <fullName evidence="4">BTB domain-containing protein</fullName>
    </recommendedName>
</protein>
<feature type="region of interest" description="Disordered" evidence="1">
    <location>
        <begin position="536"/>
        <end position="601"/>
    </location>
</feature>
<evidence type="ECO:0000313" key="2">
    <source>
        <dbReference type="EMBL" id="TBU55724.1"/>
    </source>
</evidence>
<evidence type="ECO:0000256" key="1">
    <source>
        <dbReference type="SAM" id="MobiDB-lite"/>
    </source>
</evidence>